<dbReference type="InterPro" id="IPR008972">
    <property type="entry name" value="Cupredoxin"/>
</dbReference>
<dbReference type="InterPro" id="IPR011041">
    <property type="entry name" value="Quinoprot_gluc/sorb_DH_b-prop"/>
</dbReference>
<dbReference type="Gene3D" id="2.60.40.420">
    <property type="entry name" value="Cupredoxins - blue copper proteins"/>
    <property type="match status" value="1"/>
</dbReference>
<dbReference type="SUPFAM" id="SSF50952">
    <property type="entry name" value="Soluble quinoprotein glucose dehydrogenase"/>
    <property type="match status" value="1"/>
</dbReference>
<dbReference type="GO" id="GO:0005507">
    <property type="term" value="F:copper ion binding"/>
    <property type="evidence" value="ECO:0007669"/>
    <property type="project" value="InterPro"/>
</dbReference>
<dbReference type="Pfam" id="PF06283">
    <property type="entry name" value="ThuA"/>
    <property type="match status" value="1"/>
</dbReference>
<dbReference type="Proteomes" id="UP000480178">
    <property type="component" value="Chromosome"/>
</dbReference>
<dbReference type="PANTHER" id="PTHR33546:SF1">
    <property type="entry name" value="LARGE, MULTIFUNCTIONAL SECRETED PROTEIN"/>
    <property type="match status" value="1"/>
</dbReference>
<proteinExistence type="predicted"/>
<dbReference type="InterPro" id="IPR011989">
    <property type="entry name" value="ARM-like"/>
</dbReference>
<dbReference type="SUPFAM" id="SSF52317">
    <property type="entry name" value="Class I glutamine amidotransferase-like"/>
    <property type="match status" value="1"/>
</dbReference>
<dbReference type="Pfam" id="PF00127">
    <property type="entry name" value="Copper-bind"/>
    <property type="match status" value="1"/>
</dbReference>
<evidence type="ECO:0000259" key="8">
    <source>
        <dbReference type="Pfam" id="PF07705"/>
    </source>
</evidence>
<dbReference type="InterPro" id="IPR013428">
    <property type="entry name" value="Membrane-bound_put_N"/>
</dbReference>
<feature type="domain" description="ThuA-like" evidence="7">
    <location>
        <begin position="51"/>
        <end position="251"/>
    </location>
</feature>
<dbReference type="InterPro" id="IPR016024">
    <property type="entry name" value="ARM-type_fold"/>
</dbReference>
<dbReference type="InterPro" id="IPR029062">
    <property type="entry name" value="Class_I_gatase-like"/>
</dbReference>
<feature type="domain" description="CARDB" evidence="8">
    <location>
        <begin position="908"/>
        <end position="1026"/>
    </location>
</feature>
<dbReference type="EMBL" id="CP048222">
    <property type="protein sequence ID" value="QHT67857.1"/>
    <property type="molecule type" value="Genomic_DNA"/>
</dbReference>
<dbReference type="GO" id="GO:0009055">
    <property type="term" value="F:electron transfer activity"/>
    <property type="evidence" value="ECO:0007669"/>
    <property type="project" value="InterPro"/>
</dbReference>
<keyword evidence="4" id="KW-0186">Copper</keyword>
<organism evidence="10 11">
    <name type="scientific">Rhodocytophaga rosea</name>
    <dbReference type="NCBI Taxonomy" id="2704465"/>
    <lineage>
        <taxon>Bacteria</taxon>
        <taxon>Pseudomonadati</taxon>
        <taxon>Bacteroidota</taxon>
        <taxon>Cytophagia</taxon>
        <taxon>Cytophagales</taxon>
        <taxon>Rhodocytophagaceae</taxon>
        <taxon>Rhodocytophaga</taxon>
    </lineage>
</organism>
<evidence type="ECO:0000259" key="9">
    <source>
        <dbReference type="Pfam" id="PF23500"/>
    </source>
</evidence>
<dbReference type="InterPro" id="IPR000923">
    <property type="entry name" value="BlueCu_1"/>
</dbReference>
<dbReference type="Pfam" id="PF07705">
    <property type="entry name" value="CARDB"/>
    <property type="match status" value="1"/>
</dbReference>
<evidence type="ECO:0000313" key="11">
    <source>
        <dbReference type="Proteomes" id="UP000480178"/>
    </source>
</evidence>
<evidence type="ECO:0000256" key="2">
    <source>
        <dbReference type="ARBA" id="ARBA00022723"/>
    </source>
</evidence>
<sequence length="1259" mass="139033">MRKLNYFLVFMILVVSNCTKKTYSDLNSQASQSTAKAEGKARRTEILFLGDNGHHRPIERIPSLMAALGNKGINFTYTDKLEDLNAATLAKYDGLLVYANWDSIPAAPEKALLDYVNSGKALIAVHCASYCFRNSSEYVKMVGGQFWRHKMDTIQATITQANHPVMAGVKPIATLDETYLHSQLQADNNVLMERQIEAEQASDKPGQKTEPYTWTRSYGNGRVFYTAYGHDEHTWENAGFHQLMENGILWAVGDQVKKLRDDLNPQPFTYKEAKLPNYEQRSGPQLQQNALTPEESMKHIQVPVDFNLELFAKEPDVMHPIAMTWDERGRLFVLITKDYPNERKETGGSDYILLCEDTNKDGKADKFTKYADGLSIPTGLVAYNGGLIVSQAPHMLYLKDTNGDDKADEKKILFTGFGTFDTHAGPSNLHYGFDNWIWGCVGYSGFKGVSKGDSVKFGQAFFRFKPDGSEIEHITTTSNNTWGFAFNETGDVFGSTANNSHGWYMAIPHRYFNSAPGVDNGSRGTDTHKDMKPITSKVRQVDVFGGFTAAAGHNFYTARSFPKKYWNSVAFVAEPTGHVLHQNRMVKTGTDYEDKEDFNLMAGADEWFSPVFAEVGPDGAVWVADWYSFIIQHNPTPKGFENGLGNAYDTDLRDYTHGRIYRVSYKEAPAYTPIALSKDRPQELVAALKNNNMFWRQQAQRLLVERGQKDVVPQLIALVKDQSLDEVGINPGAIHALWTLHGLGALDGSDATALQAAQAALTHACYGVRKTAVQVLPRTEATTSALLQANTLSDKEPLVVLNTLLAFSELPLSPDAEKTILARMEQAKEVEDRWLPDGFAAVLTSNNGKLMQTYLKQAAGKAGSQSKNSVGAANTNASAAHNHMAMSQSNQTQSNTPTIQKTSSPGNQPDLVVTNIRTEPAMPYVRESVRMFVEVKNQGGAALPKGTPTPLSIRIAGLGRVINLVSMVHTDGIEAGQTVTIERGTNGPWTGPLSFNSEKAGDYTVTIVTDRDNQIAESNETNNVFTYKLNYKGPQNLSVYAMERAARSYASTASVDEVITMLRESQKLDPMAGQAIIRGVADGWGNKRKAEVKAADKTFVASLSKTASADNQERINRLMVAWGLKAAEEKSDLDAQIVIIKVVREALQFDKKEFTVRAGKPVEIVLENPDAMQHNMVIGKPKTLEIIGAAADKMITAKDGAEKNYVPSIPQIVAATPLVNPDQTYRFRFTAPAQAGNYPFVCTFPGHWRVMNGIMIVEK</sequence>
<evidence type="ECO:0000256" key="3">
    <source>
        <dbReference type="ARBA" id="ARBA00022982"/>
    </source>
</evidence>
<evidence type="ECO:0000313" key="10">
    <source>
        <dbReference type="EMBL" id="QHT67857.1"/>
    </source>
</evidence>
<keyword evidence="2" id="KW-0479">Metal-binding</keyword>
<dbReference type="InterPro" id="IPR028871">
    <property type="entry name" value="BlueCu_1_BS"/>
</dbReference>
<dbReference type="Pfam" id="PF23500">
    <property type="entry name" value="DUF7133"/>
    <property type="match status" value="1"/>
</dbReference>
<protein>
    <submittedName>
        <fullName evidence="10">Dehydrogenase</fullName>
    </submittedName>
</protein>
<evidence type="ECO:0000259" key="6">
    <source>
        <dbReference type="Pfam" id="PF00127"/>
    </source>
</evidence>
<dbReference type="PROSITE" id="PS00196">
    <property type="entry name" value="COPPER_BLUE"/>
    <property type="match status" value="1"/>
</dbReference>
<name>A0A6C0GIV7_9BACT</name>
<evidence type="ECO:0000256" key="1">
    <source>
        <dbReference type="ARBA" id="ARBA00022448"/>
    </source>
</evidence>
<dbReference type="InterPro" id="IPR013783">
    <property type="entry name" value="Ig-like_fold"/>
</dbReference>
<dbReference type="SUPFAM" id="SSF48371">
    <property type="entry name" value="ARM repeat"/>
    <property type="match status" value="1"/>
</dbReference>
<dbReference type="Gene3D" id="3.40.50.880">
    <property type="match status" value="1"/>
</dbReference>
<reference evidence="10 11" key="1">
    <citation type="submission" date="2020-01" db="EMBL/GenBank/DDBJ databases">
        <authorList>
            <person name="Kim M.K."/>
        </authorList>
    </citation>
    <scope>NUCLEOTIDE SEQUENCE [LARGE SCALE GENOMIC DNA]</scope>
    <source>
        <strain evidence="10 11">172606-1</strain>
    </source>
</reference>
<dbReference type="KEGG" id="rhoz:GXP67_15015"/>
<keyword evidence="11" id="KW-1185">Reference proteome</keyword>
<dbReference type="SUPFAM" id="SSF49503">
    <property type="entry name" value="Cupredoxins"/>
    <property type="match status" value="1"/>
</dbReference>
<dbReference type="NCBIfam" id="TIGR02604">
    <property type="entry name" value="Piru_Ver_Nterm"/>
    <property type="match status" value="1"/>
</dbReference>
<dbReference type="PANTHER" id="PTHR33546">
    <property type="entry name" value="LARGE, MULTIFUNCTIONAL SECRETED PROTEIN-RELATED"/>
    <property type="match status" value="1"/>
</dbReference>
<keyword evidence="3" id="KW-0249">Electron transport</keyword>
<dbReference type="Gene3D" id="2.60.40.10">
    <property type="entry name" value="Immunoglobulins"/>
    <property type="match status" value="1"/>
</dbReference>
<evidence type="ECO:0000256" key="5">
    <source>
        <dbReference type="SAM" id="MobiDB-lite"/>
    </source>
</evidence>
<dbReference type="Gene3D" id="1.25.10.10">
    <property type="entry name" value="Leucine-rich Repeat Variant"/>
    <property type="match status" value="1"/>
</dbReference>
<feature type="compositionally biased region" description="Polar residues" evidence="5">
    <location>
        <begin position="888"/>
        <end position="907"/>
    </location>
</feature>
<accession>A0A6C0GIV7</accession>
<dbReference type="InterPro" id="IPR055557">
    <property type="entry name" value="DUF7133"/>
</dbReference>
<feature type="domain" description="Blue (type 1) copper" evidence="6">
    <location>
        <begin position="1140"/>
        <end position="1258"/>
    </location>
</feature>
<dbReference type="AlphaFoldDB" id="A0A6C0GIV7"/>
<dbReference type="CDD" id="cd04233">
    <property type="entry name" value="Auracyanin"/>
    <property type="match status" value="1"/>
</dbReference>
<gene>
    <name evidence="10" type="ORF">GXP67_15015</name>
</gene>
<feature type="region of interest" description="Disordered" evidence="5">
    <location>
        <begin position="883"/>
        <end position="911"/>
    </location>
</feature>
<dbReference type="InterPro" id="IPR011635">
    <property type="entry name" value="CARDB"/>
</dbReference>
<dbReference type="InterPro" id="IPR029010">
    <property type="entry name" value="ThuA-like"/>
</dbReference>
<evidence type="ECO:0000259" key="7">
    <source>
        <dbReference type="Pfam" id="PF06283"/>
    </source>
</evidence>
<feature type="domain" description="DUF7133" evidence="9">
    <location>
        <begin position="293"/>
        <end position="666"/>
    </location>
</feature>
<keyword evidence="1" id="KW-0813">Transport</keyword>
<evidence type="ECO:0000256" key="4">
    <source>
        <dbReference type="ARBA" id="ARBA00023008"/>
    </source>
</evidence>